<sequence length="553" mass="60959">MMTKTATKTKATLPATTTEHTEEIEQNALSPKDIVADAAAKGQGTTGYETLTVWETVKAFKMNALYCFLVTFSAATDGYQIGMLGNIIANPGFVKQFGTATGADGKPALASGDIGGWNAVGSVGQVVGMVTLPFLSDRFGRKFSMYWYWTILALGVMVECVARTPQVWYLTKILGGIGVGCLQSTIPAYVSEVAPVRCRGVFLMFYSLWFSLGQFFAPVALQVMSTYAPTNYLTPIYTQWSQIGLMLIIIFFVPESPAWCASKGHAERGRNALCQLYRGVKDYNPDIQYNLLVLNIEHERNVAAEQKNEHWWAIFRKTDGLRTLISLWTLMSQPFIGLGLFLSYGSYFFQQAGIDDPFRVTCITSGIGLGISVLTIYLADVTGRRWMACYGTTLCWLCNVAVGILGVVHKTQTTNILLVVFSVFWNVGLVGNGATGWGFIGEISSQRLRPYTAGFAAASTCVIGIGMGILIPYMINTNDWNWGLKTCWFFAGTGLPFVIGIWFLIPETTGRSAAELDELFERKVKPWRFSKTTTATQNLVANESREDRAKVVE</sequence>
<organism evidence="9 10">
    <name type="scientific">Clonostachys byssicola</name>
    <dbReference type="NCBI Taxonomy" id="160290"/>
    <lineage>
        <taxon>Eukaryota</taxon>
        <taxon>Fungi</taxon>
        <taxon>Dikarya</taxon>
        <taxon>Ascomycota</taxon>
        <taxon>Pezizomycotina</taxon>
        <taxon>Sordariomycetes</taxon>
        <taxon>Hypocreomycetidae</taxon>
        <taxon>Hypocreales</taxon>
        <taxon>Bionectriaceae</taxon>
        <taxon>Clonostachys</taxon>
    </lineage>
</organism>
<name>A0A9N9YD74_9HYPO</name>
<dbReference type="PANTHER" id="PTHR48022:SF57">
    <property type="entry name" value="MALTOSE TRANSPORTER, PUTATIVE (AFU_ORTHOLOGUE AFUA_4G00150)-RELATED"/>
    <property type="match status" value="1"/>
</dbReference>
<keyword evidence="4 7" id="KW-1133">Transmembrane helix</keyword>
<gene>
    <name evidence="9" type="ORF">CBYS24578_00009817</name>
</gene>
<dbReference type="OrthoDB" id="2544694at2759"/>
<dbReference type="Proteomes" id="UP000754883">
    <property type="component" value="Unassembled WGS sequence"/>
</dbReference>
<evidence type="ECO:0000256" key="2">
    <source>
        <dbReference type="ARBA" id="ARBA00010992"/>
    </source>
</evidence>
<dbReference type="PROSITE" id="PS50850">
    <property type="entry name" value="MFS"/>
    <property type="match status" value="1"/>
</dbReference>
<evidence type="ECO:0000256" key="1">
    <source>
        <dbReference type="ARBA" id="ARBA00004141"/>
    </source>
</evidence>
<feature type="transmembrane region" description="Helical" evidence="7">
    <location>
        <begin position="415"/>
        <end position="440"/>
    </location>
</feature>
<dbReference type="InterPro" id="IPR005829">
    <property type="entry name" value="Sugar_transporter_CS"/>
</dbReference>
<feature type="compositionally biased region" description="Low complexity" evidence="6">
    <location>
        <begin position="1"/>
        <end position="18"/>
    </location>
</feature>
<dbReference type="FunFam" id="1.20.1250.20:FF:000078">
    <property type="entry name" value="MFS maltose transporter, putative"/>
    <property type="match status" value="1"/>
</dbReference>
<dbReference type="SUPFAM" id="SSF103473">
    <property type="entry name" value="MFS general substrate transporter"/>
    <property type="match status" value="1"/>
</dbReference>
<dbReference type="PROSITE" id="PS00217">
    <property type="entry name" value="SUGAR_TRANSPORT_2"/>
    <property type="match status" value="1"/>
</dbReference>
<dbReference type="InterPro" id="IPR005828">
    <property type="entry name" value="MFS_sugar_transport-like"/>
</dbReference>
<keyword evidence="5 7" id="KW-0472">Membrane</keyword>
<evidence type="ECO:0000313" key="9">
    <source>
        <dbReference type="EMBL" id="CAH0003806.1"/>
    </source>
</evidence>
<dbReference type="PANTHER" id="PTHR48022">
    <property type="entry name" value="PLASTIDIC GLUCOSE TRANSPORTER 4"/>
    <property type="match status" value="1"/>
</dbReference>
<protein>
    <recommendedName>
        <fullName evidence="8">Major facilitator superfamily (MFS) profile domain-containing protein</fullName>
    </recommendedName>
</protein>
<dbReference type="Gene3D" id="1.20.1250.20">
    <property type="entry name" value="MFS general substrate transporter like domains"/>
    <property type="match status" value="1"/>
</dbReference>
<reference evidence="10" key="1">
    <citation type="submission" date="2019-06" db="EMBL/GenBank/DDBJ databases">
        <authorList>
            <person name="Broberg M."/>
        </authorList>
    </citation>
    <scope>NUCLEOTIDE SEQUENCE [LARGE SCALE GENOMIC DNA]</scope>
</reference>
<evidence type="ECO:0000256" key="7">
    <source>
        <dbReference type="SAM" id="Phobius"/>
    </source>
</evidence>
<feature type="region of interest" description="Disordered" evidence="6">
    <location>
        <begin position="1"/>
        <end position="28"/>
    </location>
</feature>
<dbReference type="InterPro" id="IPR050360">
    <property type="entry name" value="MFS_Sugar_Transporters"/>
</dbReference>
<comment type="caution">
    <text evidence="9">The sequence shown here is derived from an EMBL/GenBank/DDBJ whole genome shotgun (WGS) entry which is preliminary data.</text>
</comment>
<feature type="domain" description="Major facilitator superfamily (MFS) profile" evidence="8">
    <location>
        <begin position="66"/>
        <end position="509"/>
    </location>
</feature>
<dbReference type="GO" id="GO:0016020">
    <property type="term" value="C:membrane"/>
    <property type="evidence" value="ECO:0007669"/>
    <property type="project" value="UniProtKB-SubCell"/>
</dbReference>
<dbReference type="Pfam" id="PF00083">
    <property type="entry name" value="Sugar_tr"/>
    <property type="match status" value="1"/>
</dbReference>
<proteinExistence type="inferred from homology"/>
<feature type="transmembrane region" description="Helical" evidence="7">
    <location>
        <begin position="386"/>
        <end position="409"/>
    </location>
</feature>
<feature type="transmembrane region" description="Helical" evidence="7">
    <location>
        <begin position="358"/>
        <end position="379"/>
    </location>
</feature>
<evidence type="ECO:0000259" key="8">
    <source>
        <dbReference type="PROSITE" id="PS50850"/>
    </source>
</evidence>
<feature type="transmembrane region" description="Helical" evidence="7">
    <location>
        <begin position="202"/>
        <end position="224"/>
    </location>
</feature>
<accession>A0A9N9YD74</accession>
<feature type="transmembrane region" description="Helical" evidence="7">
    <location>
        <begin position="146"/>
        <end position="164"/>
    </location>
</feature>
<feature type="transmembrane region" description="Helical" evidence="7">
    <location>
        <begin position="170"/>
        <end position="190"/>
    </location>
</feature>
<evidence type="ECO:0000256" key="5">
    <source>
        <dbReference type="ARBA" id="ARBA00023136"/>
    </source>
</evidence>
<feature type="transmembrane region" description="Helical" evidence="7">
    <location>
        <begin position="236"/>
        <end position="253"/>
    </location>
</feature>
<evidence type="ECO:0000256" key="3">
    <source>
        <dbReference type="ARBA" id="ARBA00022692"/>
    </source>
</evidence>
<reference evidence="9 10" key="2">
    <citation type="submission" date="2021-10" db="EMBL/GenBank/DDBJ databases">
        <authorList>
            <person name="Piombo E."/>
        </authorList>
    </citation>
    <scope>NUCLEOTIDE SEQUENCE [LARGE SCALE GENOMIC DNA]</scope>
</reference>
<keyword evidence="3 7" id="KW-0812">Transmembrane</keyword>
<feature type="transmembrane region" description="Helical" evidence="7">
    <location>
        <begin position="452"/>
        <end position="475"/>
    </location>
</feature>
<dbReference type="EMBL" id="CABFNO020001565">
    <property type="protein sequence ID" value="CAH0003806.1"/>
    <property type="molecule type" value="Genomic_DNA"/>
</dbReference>
<dbReference type="AlphaFoldDB" id="A0A9N9YD74"/>
<evidence type="ECO:0000256" key="4">
    <source>
        <dbReference type="ARBA" id="ARBA00022989"/>
    </source>
</evidence>
<feature type="transmembrane region" description="Helical" evidence="7">
    <location>
        <begin position="487"/>
        <end position="505"/>
    </location>
</feature>
<dbReference type="InterPro" id="IPR020846">
    <property type="entry name" value="MFS_dom"/>
</dbReference>
<dbReference type="InterPro" id="IPR036259">
    <property type="entry name" value="MFS_trans_sf"/>
</dbReference>
<keyword evidence="10" id="KW-1185">Reference proteome</keyword>
<evidence type="ECO:0000256" key="6">
    <source>
        <dbReference type="SAM" id="MobiDB-lite"/>
    </source>
</evidence>
<comment type="similarity">
    <text evidence="2">Belongs to the major facilitator superfamily. Sugar transporter (TC 2.A.1.1) family.</text>
</comment>
<comment type="subcellular location">
    <subcellularLocation>
        <location evidence="1">Membrane</location>
        <topology evidence="1">Multi-pass membrane protein</topology>
    </subcellularLocation>
</comment>
<feature type="transmembrane region" description="Helical" evidence="7">
    <location>
        <begin position="324"/>
        <end position="346"/>
    </location>
</feature>
<dbReference type="GO" id="GO:0005351">
    <property type="term" value="F:carbohydrate:proton symporter activity"/>
    <property type="evidence" value="ECO:0007669"/>
    <property type="project" value="TreeGrafter"/>
</dbReference>
<evidence type="ECO:0000313" key="10">
    <source>
        <dbReference type="Proteomes" id="UP000754883"/>
    </source>
</evidence>